<organism evidence="3 4">
    <name type="scientific">Chloropicon primus</name>
    <dbReference type="NCBI Taxonomy" id="1764295"/>
    <lineage>
        <taxon>Eukaryota</taxon>
        <taxon>Viridiplantae</taxon>
        <taxon>Chlorophyta</taxon>
        <taxon>Chloropicophyceae</taxon>
        <taxon>Chloropicales</taxon>
        <taxon>Chloropicaceae</taxon>
        <taxon>Chloropicon</taxon>
    </lineage>
</organism>
<evidence type="ECO:0000256" key="2">
    <source>
        <dbReference type="SAM" id="Phobius"/>
    </source>
</evidence>
<evidence type="ECO:0000313" key="3">
    <source>
        <dbReference type="EMBL" id="QDZ18869.1"/>
    </source>
</evidence>
<keyword evidence="2" id="KW-0812">Transmembrane</keyword>
<evidence type="ECO:0000313" key="4">
    <source>
        <dbReference type="Proteomes" id="UP000316726"/>
    </source>
</evidence>
<feature type="transmembrane region" description="Helical" evidence="2">
    <location>
        <begin position="117"/>
        <end position="135"/>
    </location>
</feature>
<dbReference type="EMBL" id="CP031035">
    <property type="protein sequence ID" value="QDZ18869.1"/>
    <property type="molecule type" value="Genomic_DNA"/>
</dbReference>
<keyword evidence="2" id="KW-0472">Membrane</keyword>
<protein>
    <submittedName>
        <fullName evidence="3">Uncharacterized protein</fullName>
    </submittedName>
</protein>
<dbReference type="Proteomes" id="UP000316726">
    <property type="component" value="Chromosome 2"/>
</dbReference>
<reference evidence="3 4" key="1">
    <citation type="submission" date="2018-07" db="EMBL/GenBank/DDBJ databases">
        <title>The complete nuclear genome of the prasinophyte Chloropicon primus (CCMP1205).</title>
        <authorList>
            <person name="Pombert J.-F."/>
            <person name="Otis C."/>
            <person name="Turmel M."/>
            <person name="Lemieux C."/>
        </authorList>
    </citation>
    <scope>NUCLEOTIDE SEQUENCE [LARGE SCALE GENOMIC DNA]</scope>
    <source>
        <strain evidence="3 4">CCMP1205</strain>
    </source>
</reference>
<keyword evidence="2" id="KW-1133">Transmembrane helix</keyword>
<evidence type="ECO:0000256" key="1">
    <source>
        <dbReference type="SAM" id="MobiDB-lite"/>
    </source>
</evidence>
<sequence>MKGARSSSLRGGGQALGPGVSSARPLGRRGAALVASRAASTSSRGANDGRPKRLVIYNNSESVQDVQERTGIPLEKLLRANNGRRELGDRHVLVVDEGSAAPASTSARARDGLLSGGLWWGALSLPVIMVMVALGRRKGKGTESLESWKAPAARSGDARGLDVEAFDVSELDLSGDAGPDFWKDLPFVCVLLLDGSQWFSVGMGEGGAGENRILGFESAEDANRMRYFVSNDPAYAAKRPRVQVVSPQDLCHASHVLETEVFVVPAGQPSSARSLDEGVSEIYETYHRGKLGLRRTSSSK</sequence>
<feature type="compositionally biased region" description="Low complexity" evidence="1">
    <location>
        <begin position="28"/>
        <end position="46"/>
    </location>
</feature>
<gene>
    <name evidence="3" type="ORF">A3770_02p13870</name>
</gene>
<dbReference type="AlphaFoldDB" id="A0A5B8MEN7"/>
<name>A0A5B8MEN7_9CHLO</name>
<keyword evidence="4" id="KW-1185">Reference proteome</keyword>
<accession>A0A5B8MEN7</accession>
<proteinExistence type="predicted"/>
<feature type="region of interest" description="Disordered" evidence="1">
    <location>
        <begin position="1"/>
        <end position="52"/>
    </location>
</feature>